<organism evidence="1 2">
    <name type="scientific">Limosa lapponica baueri</name>
    <dbReference type="NCBI Taxonomy" id="1758121"/>
    <lineage>
        <taxon>Eukaryota</taxon>
        <taxon>Metazoa</taxon>
        <taxon>Chordata</taxon>
        <taxon>Craniata</taxon>
        <taxon>Vertebrata</taxon>
        <taxon>Euteleostomi</taxon>
        <taxon>Archelosauria</taxon>
        <taxon>Archosauria</taxon>
        <taxon>Dinosauria</taxon>
        <taxon>Saurischia</taxon>
        <taxon>Theropoda</taxon>
        <taxon>Coelurosauria</taxon>
        <taxon>Aves</taxon>
        <taxon>Neognathae</taxon>
        <taxon>Neoaves</taxon>
        <taxon>Charadriiformes</taxon>
        <taxon>Scolopacidae</taxon>
        <taxon>Limosa</taxon>
    </lineage>
</organism>
<gene>
    <name evidence="1" type="ORF">llap_11226</name>
</gene>
<dbReference type="AlphaFoldDB" id="A0A2I0TXH3"/>
<name>A0A2I0TXH3_LIMLA</name>
<sequence>MDPLLVKNYPISNGGSASVITYLRMGWGWGGELQELERGVRICETNNSADTKVSAEEGEGGAPGTVAEFSLQPVVKTMARQAVSLQPMKINDGADIHLQLVEDLILEQDCTPWKGPTLEQFMKNCNLWEGPMLEKFVKDCLLWERPQDGEREECEEEGAAETMCDELNTTPIPCPPVLLRGRSKLAEAAADKNADVHVICSPVYQGNDRIQAIASCYASLNDVYIIWIDTLVRDGFKRSK</sequence>
<dbReference type="Proteomes" id="UP000233556">
    <property type="component" value="Unassembled WGS sequence"/>
</dbReference>
<dbReference type="OrthoDB" id="10596576at2759"/>
<keyword evidence="2" id="KW-1185">Reference proteome</keyword>
<reference evidence="2" key="1">
    <citation type="submission" date="2017-11" db="EMBL/GenBank/DDBJ databases">
        <authorList>
            <person name="Lima N.C."/>
            <person name="Parody-Merino A.M."/>
            <person name="Battley P.F."/>
            <person name="Fidler A.E."/>
            <person name="Prosdocimi F."/>
        </authorList>
    </citation>
    <scope>NUCLEOTIDE SEQUENCE [LARGE SCALE GENOMIC DNA]</scope>
</reference>
<proteinExistence type="predicted"/>
<reference evidence="2" key="2">
    <citation type="submission" date="2017-12" db="EMBL/GenBank/DDBJ databases">
        <title>Genome sequence of the Bar-tailed Godwit (Limosa lapponica baueri).</title>
        <authorList>
            <person name="Lima N.C.B."/>
            <person name="Parody-Merino A.M."/>
            <person name="Battley P.F."/>
            <person name="Fidler A.E."/>
            <person name="Prosdocimi F."/>
        </authorList>
    </citation>
    <scope>NUCLEOTIDE SEQUENCE [LARGE SCALE GENOMIC DNA]</scope>
</reference>
<dbReference type="EMBL" id="KZ506735">
    <property type="protein sequence ID" value="PKU38471.1"/>
    <property type="molecule type" value="Genomic_DNA"/>
</dbReference>
<evidence type="ECO:0000313" key="1">
    <source>
        <dbReference type="EMBL" id="PKU38471.1"/>
    </source>
</evidence>
<protein>
    <submittedName>
        <fullName evidence="1">Protein pxr1-like</fullName>
    </submittedName>
</protein>
<evidence type="ECO:0000313" key="2">
    <source>
        <dbReference type="Proteomes" id="UP000233556"/>
    </source>
</evidence>
<accession>A0A2I0TXH3</accession>